<dbReference type="EMBL" id="BAABHM010000011">
    <property type="protein sequence ID" value="GAA4704184.1"/>
    <property type="molecule type" value="Genomic_DNA"/>
</dbReference>
<comment type="subcellular location">
    <subcellularLocation>
        <location evidence="1">Golgi apparatus membrane</location>
        <topology evidence="1">Peripheral membrane protein</topology>
        <orientation evidence="1">Cytoplasmic side</orientation>
    </subcellularLocation>
</comment>
<keyword evidence="4" id="KW-0472">Membrane</keyword>
<keyword evidence="3" id="KW-0446">Lipid-binding</keyword>
<dbReference type="Pfam" id="PF05719">
    <property type="entry name" value="GPP34"/>
    <property type="match status" value="1"/>
</dbReference>
<evidence type="ECO:0008006" key="7">
    <source>
        <dbReference type="Google" id="ProtNLM"/>
    </source>
</evidence>
<evidence type="ECO:0000313" key="6">
    <source>
        <dbReference type="Proteomes" id="UP001500843"/>
    </source>
</evidence>
<sequence>MTDPTSGPRPGNTDDARGADVTLPEAVMLLLFDPRTGTIAGEGQSLMYTLGGAMLTELAVRKHIELDDKNRRVRAVGHAPEDLLLRGAWERVPETATGIRALAIDIGVRSRESTLDRLVVRGDIRKEPRRLLGFIPTHALKGGDTDTRDRLLRPVRSALVDGVDPDARTATLAALLSASKNLAAMHADIPWSGEVYTRGKKFERGDWGAKAASDIILSTLVVQVVGTAFATALATFAQPD</sequence>
<protein>
    <recommendedName>
        <fullName evidence="7">Golgi phosphoprotein 3 GPP34</fullName>
    </recommendedName>
</protein>
<evidence type="ECO:0000313" key="5">
    <source>
        <dbReference type="EMBL" id="GAA4704184.1"/>
    </source>
</evidence>
<dbReference type="InterPro" id="IPR038261">
    <property type="entry name" value="GPP34-like_sf"/>
</dbReference>
<keyword evidence="6" id="KW-1185">Reference proteome</keyword>
<evidence type="ECO:0000256" key="2">
    <source>
        <dbReference type="ARBA" id="ARBA00023034"/>
    </source>
</evidence>
<dbReference type="Proteomes" id="UP001500843">
    <property type="component" value="Unassembled WGS sequence"/>
</dbReference>
<keyword evidence="2" id="KW-0333">Golgi apparatus</keyword>
<comment type="caution">
    <text evidence="5">The sequence shown here is derived from an EMBL/GenBank/DDBJ whole genome shotgun (WGS) entry which is preliminary data.</text>
</comment>
<proteinExistence type="predicted"/>
<evidence type="ECO:0000256" key="3">
    <source>
        <dbReference type="ARBA" id="ARBA00023121"/>
    </source>
</evidence>
<gene>
    <name evidence="5" type="ORF">GCM10023198_27210</name>
</gene>
<accession>A0ABP8XES1</accession>
<organism evidence="5 6">
    <name type="scientific">Promicromonospora umidemergens</name>
    <dbReference type="NCBI Taxonomy" id="629679"/>
    <lineage>
        <taxon>Bacteria</taxon>
        <taxon>Bacillati</taxon>
        <taxon>Actinomycetota</taxon>
        <taxon>Actinomycetes</taxon>
        <taxon>Micrococcales</taxon>
        <taxon>Promicromonosporaceae</taxon>
        <taxon>Promicromonospora</taxon>
    </lineage>
</organism>
<evidence type="ECO:0000256" key="1">
    <source>
        <dbReference type="ARBA" id="ARBA00004255"/>
    </source>
</evidence>
<evidence type="ECO:0000256" key="4">
    <source>
        <dbReference type="ARBA" id="ARBA00023136"/>
    </source>
</evidence>
<dbReference type="InterPro" id="IPR008628">
    <property type="entry name" value="GPP34-like"/>
</dbReference>
<name>A0ABP8XES1_9MICO</name>
<dbReference type="Gene3D" id="1.10.3630.10">
    <property type="entry name" value="yeast vps74-n-term truncation variant domain like"/>
    <property type="match status" value="1"/>
</dbReference>
<reference evidence="6" key="1">
    <citation type="journal article" date="2019" name="Int. J. Syst. Evol. Microbiol.">
        <title>The Global Catalogue of Microorganisms (GCM) 10K type strain sequencing project: providing services to taxonomists for standard genome sequencing and annotation.</title>
        <authorList>
            <consortium name="The Broad Institute Genomics Platform"/>
            <consortium name="The Broad Institute Genome Sequencing Center for Infectious Disease"/>
            <person name="Wu L."/>
            <person name="Ma J."/>
        </authorList>
    </citation>
    <scope>NUCLEOTIDE SEQUENCE [LARGE SCALE GENOMIC DNA]</scope>
    <source>
        <strain evidence="6">JCM 17975</strain>
    </source>
</reference>
<dbReference type="RefSeq" id="WP_253867857.1">
    <property type="nucleotide sequence ID" value="NZ_JAMTCT010000001.1"/>
</dbReference>